<dbReference type="Pfam" id="PF00750">
    <property type="entry name" value="tRNA-synt_1d"/>
    <property type="match status" value="1"/>
</dbReference>
<dbReference type="PRINTS" id="PR01038">
    <property type="entry name" value="TRNASYNTHARG"/>
</dbReference>
<dbReference type="CDD" id="cd00671">
    <property type="entry name" value="ArgRS_core"/>
    <property type="match status" value="1"/>
</dbReference>
<accession>A0A7C3NEQ4</accession>
<feature type="domain" description="DALR anticodon binding" evidence="10">
    <location>
        <begin position="421"/>
        <end position="537"/>
    </location>
</feature>
<evidence type="ECO:0000313" key="12">
    <source>
        <dbReference type="EMBL" id="HFK24422.1"/>
    </source>
</evidence>
<reference evidence="12" key="1">
    <citation type="journal article" date="2020" name="mSystems">
        <title>Genome- and Community-Level Interaction Insights into Carbon Utilization and Element Cycling Functions of Hydrothermarchaeota in Hydrothermal Sediment.</title>
        <authorList>
            <person name="Zhou Z."/>
            <person name="Liu Y."/>
            <person name="Xu W."/>
            <person name="Pan J."/>
            <person name="Luo Z.H."/>
            <person name="Li M."/>
        </authorList>
    </citation>
    <scope>NUCLEOTIDE SEQUENCE [LARGE SCALE GENOMIC DNA]</scope>
    <source>
        <strain evidence="12">SpSt-464</strain>
    </source>
</reference>
<feature type="short sequence motif" description="'HIGH' region" evidence="8">
    <location>
        <begin position="122"/>
        <end position="132"/>
    </location>
</feature>
<dbReference type="Pfam" id="PF03485">
    <property type="entry name" value="Arg_tRNA_synt_N"/>
    <property type="match status" value="1"/>
</dbReference>
<gene>
    <name evidence="8" type="primary">argS</name>
    <name evidence="12" type="ORF">ENS15_07245</name>
</gene>
<dbReference type="InterPro" id="IPR005148">
    <property type="entry name" value="Arg-tRNA-synth_N"/>
</dbReference>
<evidence type="ECO:0000256" key="2">
    <source>
        <dbReference type="ARBA" id="ARBA00022598"/>
    </source>
</evidence>
<comment type="subunit">
    <text evidence="8">Monomer.</text>
</comment>
<dbReference type="Gene3D" id="3.40.50.620">
    <property type="entry name" value="HUPs"/>
    <property type="match status" value="1"/>
</dbReference>
<keyword evidence="8" id="KW-0963">Cytoplasm</keyword>
<evidence type="ECO:0000259" key="11">
    <source>
        <dbReference type="SMART" id="SM01016"/>
    </source>
</evidence>
<feature type="domain" description="Arginyl tRNA synthetase N-terminal" evidence="11">
    <location>
        <begin position="6"/>
        <end position="87"/>
    </location>
</feature>
<evidence type="ECO:0000256" key="4">
    <source>
        <dbReference type="ARBA" id="ARBA00022840"/>
    </source>
</evidence>
<keyword evidence="6 8" id="KW-0030">Aminoacyl-tRNA synthetase</keyword>
<proteinExistence type="inferred from homology"/>
<comment type="catalytic activity">
    <reaction evidence="7 8">
        <text>tRNA(Arg) + L-arginine + ATP = L-arginyl-tRNA(Arg) + AMP + diphosphate</text>
        <dbReference type="Rhea" id="RHEA:20301"/>
        <dbReference type="Rhea" id="RHEA-COMP:9658"/>
        <dbReference type="Rhea" id="RHEA-COMP:9673"/>
        <dbReference type="ChEBI" id="CHEBI:30616"/>
        <dbReference type="ChEBI" id="CHEBI:32682"/>
        <dbReference type="ChEBI" id="CHEBI:33019"/>
        <dbReference type="ChEBI" id="CHEBI:78442"/>
        <dbReference type="ChEBI" id="CHEBI:78513"/>
        <dbReference type="ChEBI" id="CHEBI:456215"/>
        <dbReference type="EC" id="6.1.1.19"/>
    </reaction>
</comment>
<evidence type="ECO:0000256" key="8">
    <source>
        <dbReference type="HAMAP-Rule" id="MF_00123"/>
    </source>
</evidence>
<evidence type="ECO:0000259" key="10">
    <source>
        <dbReference type="SMART" id="SM00836"/>
    </source>
</evidence>
<dbReference type="InterPro" id="IPR036695">
    <property type="entry name" value="Arg-tRNA-synth_N_sf"/>
</dbReference>
<dbReference type="NCBIfam" id="TIGR00456">
    <property type="entry name" value="argS"/>
    <property type="match status" value="1"/>
</dbReference>
<comment type="subcellular location">
    <subcellularLocation>
        <location evidence="8">Cytoplasm</location>
    </subcellularLocation>
</comment>
<dbReference type="InterPro" id="IPR001278">
    <property type="entry name" value="Arg-tRNA-ligase"/>
</dbReference>
<dbReference type="InterPro" id="IPR008909">
    <property type="entry name" value="DALR_anticod-bd"/>
</dbReference>
<dbReference type="PANTHER" id="PTHR11956">
    <property type="entry name" value="ARGINYL-TRNA SYNTHETASE"/>
    <property type="match status" value="1"/>
</dbReference>
<evidence type="ECO:0000256" key="1">
    <source>
        <dbReference type="ARBA" id="ARBA00005594"/>
    </source>
</evidence>
<dbReference type="SUPFAM" id="SSF52374">
    <property type="entry name" value="Nucleotidylyl transferase"/>
    <property type="match status" value="1"/>
</dbReference>
<dbReference type="EC" id="6.1.1.19" evidence="8"/>
<dbReference type="HAMAP" id="MF_00123">
    <property type="entry name" value="Arg_tRNA_synth"/>
    <property type="match status" value="1"/>
</dbReference>
<keyword evidence="2 8" id="KW-0436">Ligase</keyword>
<protein>
    <recommendedName>
        <fullName evidence="8">Arginine--tRNA ligase</fullName>
        <ecNumber evidence="8">6.1.1.19</ecNumber>
    </recommendedName>
    <alternativeName>
        <fullName evidence="8">Arginyl-tRNA synthetase</fullName>
        <shortName evidence="8">ArgRS</shortName>
    </alternativeName>
</protein>
<dbReference type="InterPro" id="IPR035684">
    <property type="entry name" value="ArgRS_core"/>
</dbReference>
<evidence type="ECO:0000256" key="9">
    <source>
        <dbReference type="RuleBase" id="RU363038"/>
    </source>
</evidence>
<dbReference type="Pfam" id="PF05746">
    <property type="entry name" value="DALR_1"/>
    <property type="match status" value="1"/>
</dbReference>
<dbReference type="SUPFAM" id="SSF55190">
    <property type="entry name" value="Arginyl-tRNA synthetase (ArgRS), N-terminal 'additional' domain"/>
    <property type="match status" value="1"/>
</dbReference>
<dbReference type="Gene3D" id="1.10.730.10">
    <property type="entry name" value="Isoleucyl-tRNA Synthetase, Domain 1"/>
    <property type="match status" value="1"/>
</dbReference>
<dbReference type="AlphaFoldDB" id="A0A7C3NEQ4"/>
<dbReference type="Gene3D" id="3.30.1360.70">
    <property type="entry name" value="Arginyl tRNA synthetase N-terminal domain"/>
    <property type="match status" value="1"/>
</dbReference>
<sequence length="542" mass="63436">MKMLVEKFLKDLKSIVEKDFSVELNFKDYEILSFTDFGDISTNISFQIAKSVKKNPLKIAEEISEKLAKDYGYKSEPVKPGFINIFFDDKEIFKECEKIVSGNRYGEKENNNKKVNIEFISANPTGPLVLVNLRAGVSGNMLYNVLKYSGYNVERENYINDAGNQIYNFGASILYHIAKNKPENFPENGYKGNYVKDISNKLKENIGEVEYNDEYIKKAADFGKEFILNWQKESLKKYSIDFENWIFESEVRKKYLDGVLEKLSEKGFTYSKDNALYLKTTLFGDDKDRVIIKSNGEYTYFLPDIAYHFYKTERGFERIIDILGPDHHGYIPRLNAAIKMVSERDIKFDVIIAQLVTIFKDGQKYEMSKRTGEFITLDELSEEIDPDVLKFTILSRKLSQPFNFDIEKVKEKSMDNPVYYVQYSYARLSSLFDKANTDIKDISFDYENFENIDLRKIAKKLLEFPYIVYNLSDSYELQKVPNYLIELSSLINQFYHDYRIIDENRKEMIKKISVLFSAREILKIGLSLMGITIKERMYKDEV</sequence>
<dbReference type="GO" id="GO:0004814">
    <property type="term" value="F:arginine-tRNA ligase activity"/>
    <property type="evidence" value="ECO:0007669"/>
    <property type="project" value="UniProtKB-UniRule"/>
</dbReference>
<dbReference type="InterPro" id="IPR014729">
    <property type="entry name" value="Rossmann-like_a/b/a_fold"/>
</dbReference>
<comment type="caution">
    <text evidence="12">The sequence shown here is derived from an EMBL/GenBank/DDBJ whole genome shotgun (WGS) entry which is preliminary data.</text>
</comment>
<dbReference type="GO" id="GO:0005524">
    <property type="term" value="F:ATP binding"/>
    <property type="evidence" value="ECO:0007669"/>
    <property type="project" value="UniProtKB-UniRule"/>
</dbReference>
<name>A0A7C3NEQ4_UNCW3</name>
<evidence type="ECO:0000256" key="5">
    <source>
        <dbReference type="ARBA" id="ARBA00022917"/>
    </source>
</evidence>
<organism evidence="12">
    <name type="scientific">candidate division WOR-3 bacterium</name>
    <dbReference type="NCBI Taxonomy" id="2052148"/>
    <lineage>
        <taxon>Bacteria</taxon>
        <taxon>Bacteria division WOR-3</taxon>
    </lineage>
</organism>
<evidence type="ECO:0000256" key="7">
    <source>
        <dbReference type="ARBA" id="ARBA00049339"/>
    </source>
</evidence>
<evidence type="ECO:0000256" key="6">
    <source>
        <dbReference type="ARBA" id="ARBA00023146"/>
    </source>
</evidence>
<dbReference type="SUPFAM" id="SSF47323">
    <property type="entry name" value="Anticodon-binding domain of a subclass of class I aminoacyl-tRNA synthetases"/>
    <property type="match status" value="1"/>
</dbReference>
<keyword evidence="5 8" id="KW-0648">Protein biosynthesis</keyword>
<dbReference type="InterPro" id="IPR009080">
    <property type="entry name" value="tRNAsynth_Ia_anticodon-bd"/>
</dbReference>
<dbReference type="GO" id="GO:0006420">
    <property type="term" value="P:arginyl-tRNA aminoacylation"/>
    <property type="evidence" value="ECO:0007669"/>
    <property type="project" value="UniProtKB-UniRule"/>
</dbReference>
<dbReference type="PANTHER" id="PTHR11956:SF5">
    <property type="entry name" value="ARGININE--TRNA LIGASE, CYTOPLASMIC"/>
    <property type="match status" value="1"/>
</dbReference>
<dbReference type="EMBL" id="DSTT01000006">
    <property type="protein sequence ID" value="HFK24422.1"/>
    <property type="molecule type" value="Genomic_DNA"/>
</dbReference>
<keyword evidence="4 8" id="KW-0067">ATP-binding</keyword>
<dbReference type="GO" id="GO:0005737">
    <property type="term" value="C:cytoplasm"/>
    <property type="evidence" value="ECO:0007669"/>
    <property type="project" value="UniProtKB-SubCell"/>
</dbReference>
<keyword evidence="3 8" id="KW-0547">Nucleotide-binding</keyword>
<dbReference type="SMART" id="SM01016">
    <property type="entry name" value="Arg_tRNA_synt_N"/>
    <property type="match status" value="1"/>
</dbReference>
<evidence type="ECO:0000256" key="3">
    <source>
        <dbReference type="ARBA" id="ARBA00022741"/>
    </source>
</evidence>
<dbReference type="SMART" id="SM00836">
    <property type="entry name" value="DALR_1"/>
    <property type="match status" value="1"/>
</dbReference>
<comment type="similarity">
    <text evidence="1 8 9">Belongs to the class-I aminoacyl-tRNA synthetase family.</text>
</comment>